<evidence type="ECO:0000313" key="1">
    <source>
        <dbReference type="EMBL" id="CAI9718759.1"/>
    </source>
</evidence>
<sequence length="71" mass="8023">MNDEADGVNGASTYRSCCDDNRQIHVEEGQSYSKITLLQMLHGLLSNLPYEGALLEHVPVTFFARYSHFCE</sequence>
<name>A0AA36EZ99_OCTVU</name>
<evidence type="ECO:0000313" key="2">
    <source>
        <dbReference type="Proteomes" id="UP001162480"/>
    </source>
</evidence>
<keyword evidence="2" id="KW-1185">Reference proteome</keyword>
<dbReference type="EMBL" id="OX597815">
    <property type="protein sequence ID" value="CAI9718759.1"/>
    <property type="molecule type" value="Genomic_DNA"/>
</dbReference>
<dbReference type="AlphaFoldDB" id="A0AA36EZ99"/>
<gene>
    <name evidence="1" type="ORF">OCTVUL_1B015319</name>
</gene>
<protein>
    <submittedName>
        <fullName evidence="1">Uncharacterized protein</fullName>
    </submittedName>
</protein>
<organism evidence="1 2">
    <name type="scientific">Octopus vulgaris</name>
    <name type="common">Common octopus</name>
    <dbReference type="NCBI Taxonomy" id="6645"/>
    <lineage>
        <taxon>Eukaryota</taxon>
        <taxon>Metazoa</taxon>
        <taxon>Spiralia</taxon>
        <taxon>Lophotrochozoa</taxon>
        <taxon>Mollusca</taxon>
        <taxon>Cephalopoda</taxon>
        <taxon>Coleoidea</taxon>
        <taxon>Octopodiformes</taxon>
        <taxon>Octopoda</taxon>
        <taxon>Incirrata</taxon>
        <taxon>Octopodidae</taxon>
        <taxon>Octopus</taxon>
    </lineage>
</organism>
<accession>A0AA36EZ99</accession>
<reference evidence="1" key="1">
    <citation type="submission" date="2023-08" db="EMBL/GenBank/DDBJ databases">
        <authorList>
            <person name="Alioto T."/>
            <person name="Alioto T."/>
            <person name="Gomez Garrido J."/>
        </authorList>
    </citation>
    <scope>NUCLEOTIDE SEQUENCE</scope>
</reference>
<proteinExistence type="predicted"/>
<dbReference type="Proteomes" id="UP001162480">
    <property type="component" value="Chromosome 2"/>
</dbReference>